<dbReference type="RefSeq" id="WP_136368407.1">
    <property type="nucleotide sequence ID" value="NZ_SSOB01000003.1"/>
</dbReference>
<dbReference type="PRINTS" id="PR01036">
    <property type="entry name" value="TCRTETB"/>
</dbReference>
<evidence type="ECO:0000256" key="4">
    <source>
        <dbReference type="ARBA" id="ARBA00022475"/>
    </source>
</evidence>
<dbReference type="PROSITE" id="PS50850">
    <property type="entry name" value="MFS"/>
    <property type="match status" value="1"/>
</dbReference>
<evidence type="ECO:0000256" key="5">
    <source>
        <dbReference type="ARBA" id="ARBA00022692"/>
    </source>
</evidence>
<feature type="transmembrane region" description="Helical" evidence="9">
    <location>
        <begin position="175"/>
        <end position="196"/>
    </location>
</feature>
<dbReference type="Proteomes" id="UP000310636">
    <property type="component" value="Unassembled WGS sequence"/>
</dbReference>
<dbReference type="InterPro" id="IPR036259">
    <property type="entry name" value="MFS_trans_sf"/>
</dbReference>
<evidence type="ECO:0000256" key="7">
    <source>
        <dbReference type="ARBA" id="ARBA00023136"/>
    </source>
</evidence>
<dbReference type="Pfam" id="PF07690">
    <property type="entry name" value="MFS_1"/>
    <property type="match status" value="2"/>
</dbReference>
<feature type="transmembrane region" description="Helical" evidence="9">
    <location>
        <begin position="89"/>
        <end position="108"/>
    </location>
</feature>
<keyword evidence="7 9" id="KW-0472">Membrane</keyword>
<keyword evidence="4" id="KW-1003">Cell membrane</keyword>
<evidence type="ECO:0000256" key="8">
    <source>
        <dbReference type="SAM" id="MobiDB-lite"/>
    </source>
</evidence>
<evidence type="ECO:0000313" key="11">
    <source>
        <dbReference type="EMBL" id="THF83778.1"/>
    </source>
</evidence>
<accession>A0A4S4C762</accession>
<dbReference type="AlphaFoldDB" id="A0A4S4C762"/>
<evidence type="ECO:0000256" key="9">
    <source>
        <dbReference type="SAM" id="Phobius"/>
    </source>
</evidence>
<dbReference type="NCBIfam" id="TIGR00711">
    <property type="entry name" value="efflux_EmrB"/>
    <property type="match status" value="1"/>
</dbReference>
<evidence type="ECO:0000256" key="1">
    <source>
        <dbReference type="ARBA" id="ARBA00004651"/>
    </source>
</evidence>
<dbReference type="Gene3D" id="1.20.1720.10">
    <property type="entry name" value="Multidrug resistance protein D"/>
    <property type="match status" value="1"/>
</dbReference>
<feature type="domain" description="Major facilitator superfamily (MFS) profile" evidence="10">
    <location>
        <begin position="23"/>
        <end position="475"/>
    </location>
</feature>
<dbReference type="Gene3D" id="1.20.1250.20">
    <property type="entry name" value="MFS general substrate transporter like domains"/>
    <property type="match status" value="1"/>
</dbReference>
<organism evidence="11 12">
    <name type="scientific">Cohnella fermenti</name>
    <dbReference type="NCBI Taxonomy" id="2565925"/>
    <lineage>
        <taxon>Bacteria</taxon>
        <taxon>Bacillati</taxon>
        <taxon>Bacillota</taxon>
        <taxon>Bacilli</taxon>
        <taxon>Bacillales</taxon>
        <taxon>Paenibacillaceae</taxon>
        <taxon>Cohnella</taxon>
    </lineage>
</organism>
<feature type="transmembrane region" description="Helical" evidence="9">
    <location>
        <begin position="365"/>
        <end position="384"/>
    </location>
</feature>
<dbReference type="InterPro" id="IPR004638">
    <property type="entry name" value="EmrB-like"/>
</dbReference>
<evidence type="ECO:0000259" key="10">
    <source>
        <dbReference type="PROSITE" id="PS50850"/>
    </source>
</evidence>
<reference evidence="11 12" key="1">
    <citation type="submission" date="2019-04" db="EMBL/GenBank/DDBJ databases">
        <title>Cohnella sp. nov. isolated from preserved vegetables.</title>
        <authorList>
            <person name="Lin S.-Y."/>
            <person name="Hung M.-H."/>
            <person name="Young C.-C."/>
        </authorList>
    </citation>
    <scope>NUCLEOTIDE SEQUENCE [LARGE SCALE GENOMIC DNA]</scope>
    <source>
        <strain evidence="11 12">CC-MHH1044</strain>
    </source>
</reference>
<dbReference type="CDD" id="cd17503">
    <property type="entry name" value="MFS_LmrB_MDR_like"/>
    <property type="match status" value="1"/>
</dbReference>
<feature type="transmembrane region" description="Helical" evidence="9">
    <location>
        <begin position="405"/>
        <end position="425"/>
    </location>
</feature>
<comment type="caution">
    <text evidence="11">The sequence shown here is derived from an EMBL/GenBank/DDBJ whole genome shotgun (WGS) entry which is preliminary data.</text>
</comment>
<feature type="transmembrane region" description="Helical" evidence="9">
    <location>
        <begin position="279"/>
        <end position="300"/>
    </location>
</feature>
<name>A0A4S4C762_9BACL</name>
<dbReference type="OrthoDB" id="9816041at2"/>
<feature type="transmembrane region" description="Helical" evidence="9">
    <location>
        <begin position="20"/>
        <end position="45"/>
    </location>
</feature>
<dbReference type="InterPro" id="IPR011701">
    <property type="entry name" value="MFS"/>
</dbReference>
<comment type="subcellular location">
    <subcellularLocation>
        <location evidence="1">Cell membrane</location>
        <topology evidence="1">Multi-pass membrane protein</topology>
    </subcellularLocation>
</comment>
<evidence type="ECO:0000256" key="2">
    <source>
        <dbReference type="ARBA" id="ARBA00008537"/>
    </source>
</evidence>
<keyword evidence="6 9" id="KW-1133">Transmembrane helix</keyword>
<dbReference type="PANTHER" id="PTHR42718">
    <property type="entry name" value="MAJOR FACILITATOR SUPERFAMILY MULTIDRUG TRANSPORTER MFSC"/>
    <property type="match status" value="1"/>
</dbReference>
<evidence type="ECO:0000256" key="3">
    <source>
        <dbReference type="ARBA" id="ARBA00022448"/>
    </source>
</evidence>
<evidence type="ECO:0000256" key="6">
    <source>
        <dbReference type="ARBA" id="ARBA00022989"/>
    </source>
</evidence>
<dbReference type="PANTHER" id="PTHR42718:SF9">
    <property type="entry name" value="MAJOR FACILITATOR SUPERFAMILY MULTIDRUG TRANSPORTER MFSC"/>
    <property type="match status" value="1"/>
</dbReference>
<dbReference type="SUPFAM" id="SSF103473">
    <property type="entry name" value="MFS general substrate transporter"/>
    <property type="match status" value="1"/>
</dbReference>
<feature type="transmembrane region" description="Helical" evidence="9">
    <location>
        <begin position="312"/>
        <end position="329"/>
    </location>
</feature>
<feature type="transmembrane region" description="Helical" evidence="9">
    <location>
        <begin position="445"/>
        <end position="470"/>
    </location>
</feature>
<dbReference type="GO" id="GO:0022857">
    <property type="term" value="F:transmembrane transporter activity"/>
    <property type="evidence" value="ECO:0007669"/>
    <property type="project" value="InterPro"/>
</dbReference>
<keyword evidence="12" id="KW-1185">Reference proteome</keyword>
<evidence type="ECO:0000313" key="12">
    <source>
        <dbReference type="Proteomes" id="UP000310636"/>
    </source>
</evidence>
<feature type="region of interest" description="Disordered" evidence="8">
    <location>
        <begin position="478"/>
        <end position="499"/>
    </location>
</feature>
<dbReference type="GO" id="GO:0005886">
    <property type="term" value="C:plasma membrane"/>
    <property type="evidence" value="ECO:0007669"/>
    <property type="project" value="UniProtKB-SubCell"/>
</dbReference>
<proteinExistence type="inferred from homology"/>
<feature type="transmembrane region" description="Helical" evidence="9">
    <location>
        <begin position="57"/>
        <end position="77"/>
    </location>
</feature>
<gene>
    <name evidence="11" type="ORF">E6C55_03600</name>
</gene>
<dbReference type="InterPro" id="IPR020846">
    <property type="entry name" value="MFS_dom"/>
</dbReference>
<comment type="similarity">
    <text evidence="2">Belongs to the major facilitator superfamily. EmrB family.</text>
</comment>
<dbReference type="EMBL" id="SSOB01000003">
    <property type="protein sequence ID" value="THF83778.1"/>
    <property type="molecule type" value="Genomic_DNA"/>
</dbReference>
<feature type="transmembrane region" description="Helical" evidence="9">
    <location>
        <begin position="341"/>
        <end position="359"/>
    </location>
</feature>
<feature type="transmembrane region" description="Helical" evidence="9">
    <location>
        <begin position="114"/>
        <end position="136"/>
    </location>
</feature>
<keyword evidence="5 9" id="KW-0812">Transmembrane</keyword>
<protein>
    <submittedName>
        <fullName evidence="11">Multidrug efflux MFS transporter</fullName>
    </submittedName>
</protein>
<feature type="transmembrane region" description="Helical" evidence="9">
    <location>
        <begin position="234"/>
        <end position="258"/>
    </location>
</feature>
<feature type="transmembrane region" description="Helical" evidence="9">
    <location>
        <begin position="148"/>
        <end position="169"/>
    </location>
</feature>
<sequence length="499" mass="53043">MATDSVSSSPSAAPFSMKKLLPPLLAIILGMFMVILDTTVVNVALPTLVDDFGSTLHALQWAVTGYTLALSAVIPLAGWMTDRFGSKRVFIASIALFTAGSALCALAGSPEQLVFFRVLQGLGGGMVAPIGMAMVFRIAPPEHRGSVMGTLGIPILMAPPLGAVLSGYFVEYVSWQWIFLINVPIGIAAIIVALRFLPAFAAGKAPALDILGMILGPIAFALLAYGVSEGGSDWGSAGALTGSIGGSIALLLFIAVELRHRQPLLELRVFRSFAFSHGIILSWILFAALFGSILLVPLMLQQVKDYTPFQTGLILVPQALGSMLFMPIGGRLFDRIGARPIVIVGTVFISSALLLMSQITLERPLWVIMLNLFLLGAGMGLSMMTMNTYLLNTAPRDLVGRVTPLTNSAQQVIVSFAIAGLTGYLSSHSAQVMEAYKGPNPLEAAIGAFGDTFLVTASLALCGFVLSWFIRRIKPTAPQQQTSEHQNAPRPEETMLAGH</sequence>
<keyword evidence="3" id="KW-0813">Transport</keyword>
<feature type="transmembrane region" description="Helical" evidence="9">
    <location>
        <begin position="208"/>
        <end position="228"/>
    </location>
</feature>